<dbReference type="InterPro" id="IPR029068">
    <property type="entry name" value="Glyas_Bleomycin-R_OHBP_Dase"/>
</dbReference>
<protein>
    <submittedName>
        <fullName evidence="3">Unannotated protein</fullName>
    </submittedName>
</protein>
<sequence length="290" mass="30324">MSLPLAAWPGFASADPAIGSLRLGAVHLTVADLGRSLAYWTGVVGLQARPQGDGIAALHAGGPDLVVLVEQPGALPARGHAGLYHVALLVPSRRDLAHWFARAMATMTLFEGLADHGVSEAVYLRDPDHHGIEIYADRPPAAWSEDGMVTLQLDTASLLAEPPATPPPRTLPEGTTIGHVHLHVGDLTAADRFYGGALGLDRTMAVPGNAHFYAAGLYHHHLAGNLWAGSDVTQPPPGTAALRRVTVILPDVAQRDRVAARAADLGFEPVATPDGILLPDPSGNPLLLAV</sequence>
<dbReference type="InterPro" id="IPR018146">
    <property type="entry name" value="Glyoxalase_1_CS"/>
</dbReference>
<dbReference type="GO" id="GO:0004462">
    <property type="term" value="F:lactoylglutathione lyase activity"/>
    <property type="evidence" value="ECO:0007669"/>
    <property type="project" value="InterPro"/>
</dbReference>
<accession>A0A6J7CSZ2</accession>
<proteinExistence type="predicted"/>
<dbReference type="PROSITE" id="PS51819">
    <property type="entry name" value="VOC"/>
    <property type="match status" value="2"/>
</dbReference>
<name>A0A6J7CSZ2_9ZZZZ</name>
<dbReference type="PROSITE" id="PS00934">
    <property type="entry name" value="GLYOXALASE_I_1"/>
    <property type="match status" value="1"/>
</dbReference>
<dbReference type="EMBL" id="CAFBLQ010000010">
    <property type="protein sequence ID" value="CAB4859964.1"/>
    <property type="molecule type" value="Genomic_DNA"/>
</dbReference>
<organism evidence="3">
    <name type="scientific">freshwater metagenome</name>
    <dbReference type="NCBI Taxonomy" id="449393"/>
    <lineage>
        <taxon>unclassified sequences</taxon>
        <taxon>metagenomes</taxon>
        <taxon>ecological metagenomes</taxon>
    </lineage>
</organism>
<dbReference type="AlphaFoldDB" id="A0A6J7CSZ2"/>
<dbReference type="PANTHER" id="PTHR43279">
    <property type="entry name" value="CATECHOL-2,3-DIOXYGENASE"/>
    <property type="match status" value="1"/>
</dbReference>
<evidence type="ECO:0000313" key="3">
    <source>
        <dbReference type="EMBL" id="CAB4859964.1"/>
    </source>
</evidence>
<gene>
    <name evidence="3" type="ORF">UFOPK3423_00171</name>
</gene>
<keyword evidence="1" id="KW-0479">Metal-binding</keyword>
<dbReference type="GO" id="GO:0046872">
    <property type="term" value="F:metal ion binding"/>
    <property type="evidence" value="ECO:0007669"/>
    <property type="project" value="UniProtKB-KW"/>
</dbReference>
<feature type="domain" description="VOC" evidence="2">
    <location>
        <begin position="176"/>
        <end position="290"/>
    </location>
</feature>
<dbReference type="InterPro" id="IPR004360">
    <property type="entry name" value="Glyas_Fos-R_dOase_dom"/>
</dbReference>
<evidence type="ECO:0000259" key="2">
    <source>
        <dbReference type="PROSITE" id="PS51819"/>
    </source>
</evidence>
<dbReference type="Gene3D" id="3.10.180.10">
    <property type="entry name" value="2,3-Dihydroxybiphenyl 1,2-Dioxygenase, domain 1"/>
    <property type="match status" value="2"/>
</dbReference>
<dbReference type="SUPFAM" id="SSF54593">
    <property type="entry name" value="Glyoxalase/Bleomycin resistance protein/Dihydroxybiphenyl dioxygenase"/>
    <property type="match status" value="2"/>
</dbReference>
<dbReference type="InterPro" id="IPR037523">
    <property type="entry name" value="VOC_core"/>
</dbReference>
<feature type="domain" description="VOC" evidence="2">
    <location>
        <begin position="22"/>
        <end position="137"/>
    </location>
</feature>
<reference evidence="3" key="1">
    <citation type="submission" date="2020-05" db="EMBL/GenBank/DDBJ databases">
        <authorList>
            <person name="Chiriac C."/>
            <person name="Salcher M."/>
            <person name="Ghai R."/>
            <person name="Kavagutti S V."/>
        </authorList>
    </citation>
    <scope>NUCLEOTIDE SEQUENCE</scope>
</reference>
<dbReference type="PANTHER" id="PTHR43279:SF1">
    <property type="entry name" value="CATECHOL-2,3-DIOXYGENASE"/>
    <property type="match status" value="1"/>
</dbReference>
<dbReference type="Pfam" id="PF00903">
    <property type="entry name" value="Glyoxalase"/>
    <property type="match status" value="2"/>
</dbReference>
<evidence type="ECO:0000256" key="1">
    <source>
        <dbReference type="ARBA" id="ARBA00022723"/>
    </source>
</evidence>